<reference evidence="2" key="3">
    <citation type="submission" date="2025-09" db="UniProtKB">
        <authorList>
            <consortium name="Ensembl"/>
        </authorList>
    </citation>
    <scope>IDENTIFICATION</scope>
</reference>
<sequence length="118" mass="13923">MKTCSRAFRTSDWGRRFTFQQENDPKLTAKTTQEWLWDKSLNVLEWPSQSPDLNPIDHLWRDLKIAVQRHSSSNLAELERICREEWEKLPIDRCAKLVASNPRRLKAVLAAKCHSTKY</sequence>
<dbReference type="Proteomes" id="UP000694402">
    <property type="component" value="Unassembled WGS sequence"/>
</dbReference>
<evidence type="ECO:0000259" key="1">
    <source>
        <dbReference type="Pfam" id="PF13358"/>
    </source>
</evidence>
<proteinExistence type="predicted"/>
<dbReference type="Ensembl" id="ENSOTST00005146786.1">
    <property type="protein sequence ID" value="ENSOTSP00005155358.1"/>
    <property type="gene ID" value="ENSOTSG00005040463.2"/>
</dbReference>
<dbReference type="GO" id="GO:0003676">
    <property type="term" value="F:nucleic acid binding"/>
    <property type="evidence" value="ECO:0007669"/>
    <property type="project" value="InterPro"/>
</dbReference>
<dbReference type="AlphaFoldDB" id="A0AAZ3SQU0"/>
<accession>A0AAZ3SQU0</accession>
<dbReference type="InterPro" id="IPR036397">
    <property type="entry name" value="RNaseH_sf"/>
</dbReference>
<feature type="domain" description="Tc1-like transposase DDE" evidence="1">
    <location>
        <begin position="28"/>
        <end position="78"/>
    </location>
</feature>
<reference evidence="2" key="2">
    <citation type="submission" date="2025-08" db="UniProtKB">
        <authorList>
            <consortium name="Ensembl"/>
        </authorList>
    </citation>
    <scope>IDENTIFICATION</scope>
</reference>
<reference evidence="3" key="1">
    <citation type="journal article" date="2018" name="PLoS ONE">
        <title>Chinook salmon (Oncorhynchus tshawytscha) genome and transcriptome.</title>
        <authorList>
            <person name="Christensen K.A."/>
            <person name="Leong J.S."/>
            <person name="Sakhrani D."/>
            <person name="Biagi C.A."/>
            <person name="Minkley D.R."/>
            <person name="Withler R.E."/>
            <person name="Rondeau E.B."/>
            <person name="Koop B.F."/>
            <person name="Devlin R.H."/>
        </authorList>
    </citation>
    <scope>NUCLEOTIDE SEQUENCE [LARGE SCALE GENOMIC DNA]</scope>
</reference>
<dbReference type="Pfam" id="PF13358">
    <property type="entry name" value="DDE_3"/>
    <property type="match status" value="1"/>
</dbReference>
<dbReference type="Gene3D" id="3.30.420.10">
    <property type="entry name" value="Ribonuclease H-like superfamily/Ribonuclease H"/>
    <property type="match status" value="1"/>
</dbReference>
<evidence type="ECO:0000313" key="2">
    <source>
        <dbReference type="Ensembl" id="ENSOTSP00005155358.1"/>
    </source>
</evidence>
<name>A0AAZ3SQU0_ONCTS</name>
<dbReference type="GeneTree" id="ENSGT00940000161266"/>
<dbReference type="InterPro" id="IPR038717">
    <property type="entry name" value="Tc1-like_DDE_dom"/>
</dbReference>
<protein>
    <recommendedName>
        <fullName evidence="1">Tc1-like transposase DDE domain-containing protein</fullName>
    </recommendedName>
</protein>
<evidence type="ECO:0000313" key="3">
    <source>
        <dbReference type="Proteomes" id="UP000694402"/>
    </source>
</evidence>
<keyword evidence="3" id="KW-1185">Reference proteome</keyword>
<organism evidence="2 3">
    <name type="scientific">Oncorhynchus tshawytscha</name>
    <name type="common">Chinook salmon</name>
    <name type="synonym">Salmo tshawytscha</name>
    <dbReference type="NCBI Taxonomy" id="74940"/>
    <lineage>
        <taxon>Eukaryota</taxon>
        <taxon>Metazoa</taxon>
        <taxon>Chordata</taxon>
        <taxon>Craniata</taxon>
        <taxon>Vertebrata</taxon>
        <taxon>Euteleostomi</taxon>
        <taxon>Actinopterygii</taxon>
        <taxon>Neopterygii</taxon>
        <taxon>Teleostei</taxon>
        <taxon>Protacanthopterygii</taxon>
        <taxon>Salmoniformes</taxon>
        <taxon>Salmonidae</taxon>
        <taxon>Salmoninae</taxon>
        <taxon>Oncorhynchus</taxon>
    </lineage>
</organism>